<protein>
    <submittedName>
        <fullName evidence="4">Guanine nucleotide exchange factor synembryn-domain-containing protein</fullName>
    </submittedName>
</protein>
<dbReference type="InterPro" id="IPR019318">
    <property type="entry name" value="Gua_nucleotide_exch_fac_Ric8"/>
</dbReference>
<name>A0A8K0SWF3_9HYPO</name>
<comment type="caution">
    <text evidence="4">The sequence shown here is derived from an EMBL/GenBank/DDBJ whole genome shotgun (WGS) entry which is preliminary data.</text>
</comment>
<dbReference type="GO" id="GO:0007186">
    <property type="term" value="P:G protein-coupled receptor signaling pathway"/>
    <property type="evidence" value="ECO:0007669"/>
    <property type="project" value="TreeGrafter"/>
</dbReference>
<proteinExistence type="inferred from homology"/>
<keyword evidence="2" id="KW-0344">Guanine-nucleotide releasing factor</keyword>
<sequence length="549" mass="61358">MVLLNQATSLLPKFLSVLRTLAKIHHLLPESQALLHHITNRFQVLASIIGIFPCFFSSIPFLFQVQLAEQYVRIPDVIMASQGVVMTKDPVKLKAVSDLVSKLVEDVKTATLLPEERTAALDELKIHGRDPLNADPLFTKESIHMLLKHGFHSPAPDTARAALRVLANAMLLKPHTRNMFVDQGFAPIACKELKGKSWEDEFLMGRLIFLCTYGTAIDLEELIDKHHLADNVVDRLGQHAKLMTNKGKSPSDAMEEMALTETLKLLFNVTHHCPERIGAFNPAIPHIINLLWKTDIAADQPLGQPHGSLVNALLNLDLSPSKYKSTLFPKPINIKVVGRLIDILHASLAAYGENEVESIITPLVSLIRQVYEYAPEDVKLHMRARVLPSEQDRKDVLGRGTSPSAVLLKYSTHAAAPALQDMVSHLLFDMSNRDASKFVENVGYGFASGFLFQQNISVPESAMEAFSTGSNPAEQKPVNPITGQFLDEEKYPDVPEWTEEEKEREAEKLFVLFERLKKNGVIQVENPIAQAVREGRYREAKEDEVEEVD</sequence>
<dbReference type="GO" id="GO:0001965">
    <property type="term" value="F:G-protein alpha-subunit binding"/>
    <property type="evidence" value="ECO:0007669"/>
    <property type="project" value="TreeGrafter"/>
</dbReference>
<dbReference type="EMBL" id="JAGPNK010000005">
    <property type="protein sequence ID" value="KAH7321407.1"/>
    <property type="molecule type" value="Genomic_DNA"/>
</dbReference>
<dbReference type="Pfam" id="PF10165">
    <property type="entry name" value="Ric8"/>
    <property type="match status" value="1"/>
</dbReference>
<dbReference type="AlphaFoldDB" id="A0A8K0SWF3"/>
<evidence type="ECO:0000256" key="3">
    <source>
        <dbReference type="ARBA" id="ARBA00023186"/>
    </source>
</evidence>
<dbReference type="InterPro" id="IPR016024">
    <property type="entry name" value="ARM-type_fold"/>
</dbReference>
<dbReference type="Proteomes" id="UP000813444">
    <property type="component" value="Unassembled WGS sequence"/>
</dbReference>
<dbReference type="GO" id="GO:0005085">
    <property type="term" value="F:guanyl-nucleotide exchange factor activity"/>
    <property type="evidence" value="ECO:0007669"/>
    <property type="project" value="UniProtKB-KW"/>
</dbReference>
<reference evidence="4" key="1">
    <citation type="journal article" date="2021" name="Nat. Commun.">
        <title>Genetic determinants of endophytism in the Arabidopsis root mycobiome.</title>
        <authorList>
            <person name="Mesny F."/>
            <person name="Miyauchi S."/>
            <person name="Thiergart T."/>
            <person name="Pickel B."/>
            <person name="Atanasova L."/>
            <person name="Karlsson M."/>
            <person name="Huettel B."/>
            <person name="Barry K.W."/>
            <person name="Haridas S."/>
            <person name="Chen C."/>
            <person name="Bauer D."/>
            <person name="Andreopoulos W."/>
            <person name="Pangilinan J."/>
            <person name="LaButti K."/>
            <person name="Riley R."/>
            <person name="Lipzen A."/>
            <person name="Clum A."/>
            <person name="Drula E."/>
            <person name="Henrissat B."/>
            <person name="Kohler A."/>
            <person name="Grigoriev I.V."/>
            <person name="Martin F.M."/>
            <person name="Hacquard S."/>
        </authorList>
    </citation>
    <scope>NUCLEOTIDE SEQUENCE</scope>
    <source>
        <strain evidence="4">MPI-CAGE-CH-0235</strain>
    </source>
</reference>
<accession>A0A8K0SWF3</accession>
<evidence type="ECO:0000256" key="1">
    <source>
        <dbReference type="ARBA" id="ARBA00009049"/>
    </source>
</evidence>
<evidence type="ECO:0000256" key="2">
    <source>
        <dbReference type="ARBA" id="ARBA00022658"/>
    </source>
</evidence>
<dbReference type="PANTHER" id="PTHR12425">
    <property type="entry name" value="SYNEMBRYN"/>
    <property type="match status" value="1"/>
</dbReference>
<evidence type="ECO:0000313" key="4">
    <source>
        <dbReference type="EMBL" id="KAH7321407.1"/>
    </source>
</evidence>
<comment type="similarity">
    <text evidence="1">Belongs to the synembryn family.</text>
</comment>
<organism evidence="4 5">
    <name type="scientific">Stachybotrys elegans</name>
    <dbReference type="NCBI Taxonomy" id="80388"/>
    <lineage>
        <taxon>Eukaryota</taxon>
        <taxon>Fungi</taxon>
        <taxon>Dikarya</taxon>
        <taxon>Ascomycota</taxon>
        <taxon>Pezizomycotina</taxon>
        <taxon>Sordariomycetes</taxon>
        <taxon>Hypocreomycetidae</taxon>
        <taxon>Hypocreales</taxon>
        <taxon>Stachybotryaceae</taxon>
        <taxon>Stachybotrys</taxon>
    </lineage>
</organism>
<dbReference type="SUPFAM" id="SSF48371">
    <property type="entry name" value="ARM repeat"/>
    <property type="match status" value="1"/>
</dbReference>
<evidence type="ECO:0000313" key="5">
    <source>
        <dbReference type="Proteomes" id="UP000813444"/>
    </source>
</evidence>
<keyword evidence="3" id="KW-0143">Chaperone</keyword>
<keyword evidence="5" id="KW-1185">Reference proteome</keyword>
<dbReference type="PANTHER" id="PTHR12425:SF5">
    <property type="entry name" value="SYNEMBRYN"/>
    <property type="match status" value="1"/>
</dbReference>
<gene>
    <name evidence="4" type="ORF">B0I35DRAFT_429274</name>
</gene>
<dbReference type="GO" id="GO:0005737">
    <property type="term" value="C:cytoplasm"/>
    <property type="evidence" value="ECO:0007669"/>
    <property type="project" value="TreeGrafter"/>
</dbReference>
<dbReference type="OrthoDB" id="5585685at2759"/>